<dbReference type="Proteomes" id="UP001237642">
    <property type="component" value="Unassembled WGS sequence"/>
</dbReference>
<organism evidence="3 4">
    <name type="scientific">Heracleum sosnowskyi</name>
    <dbReference type="NCBI Taxonomy" id="360622"/>
    <lineage>
        <taxon>Eukaryota</taxon>
        <taxon>Viridiplantae</taxon>
        <taxon>Streptophyta</taxon>
        <taxon>Embryophyta</taxon>
        <taxon>Tracheophyta</taxon>
        <taxon>Spermatophyta</taxon>
        <taxon>Magnoliopsida</taxon>
        <taxon>eudicotyledons</taxon>
        <taxon>Gunneridae</taxon>
        <taxon>Pentapetalae</taxon>
        <taxon>asterids</taxon>
        <taxon>campanulids</taxon>
        <taxon>Apiales</taxon>
        <taxon>Apiaceae</taxon>
        <taxon>Apioideae</taxon>
        <taxon>apioid superclade</taxon>
        <taxon>Tordylieae</taxon>
        <taxon>Tordyliinae</taxon>
        <taxon>Heracleum</taxon>
    </lineage>
</organism>
<reference evidence="3" key="2">
    <citation type="submission" date="2023-05" db="EMBL/GenBank/DDBJ databases">
        <authorList>
            <person name="Schelkunov M.I."/>
        </authorList>
    </citation>
    <scope>NUCLEOTIDE SEQUENCE</scope>
    <source>
        <strain evidence="3">Hsosn_3</strain>
        <tissue evidence="3">Leaf</tissue>
    </source>
</reference>
<dbReference type="PANTHER" id="PTHR45651">
    <property type="entry name" value="CYCLIC NUCLEOTIDE-GATED ION CHANNEL 15-RELATED-RELATED"/>
    <property type="match status" value="1"/>
</dbReference>
<accession>A0AAD8JE01</accession>
<keyword evidence="1" id="KW-0813">Transport</keyword>
<dbReference type="GO" id="GO:0016020">
    <property type="term" value="C:membrane"/>
    <property type="evidence" value="ECO:0007669"/>
    <property type="project" value="UniProtKB-SubCell"/>
</dbReference>
<dbReference type="PROSITE" id="PS51257">
    <property type="entry name" value="PROKAR_LIPOPROTEIN"/>
    <property type="match status" value="1"/>
</dbReference>
<keyword evidence="2" id="KW-0812">Transmembrane</keyword>
<dbReference type="GO" id="GO:0034220">
    <property type="term" value="P:monoatomic ion transmembrane transport"/>
    <property type="evidence" value="ECO:0007669"/>
    <property type="project" value="UniProtKB-KW"/>
</dbReference>
<gene>
    <name evidence="3" type="ORF">POM88_001673</name>
</gene>
<evidence type="ECO:0000313" key="4">
    <source>
        <dbReference type="Proteomes" id="UP001237642"/>
    </source>
</evidence>
<feature type="transmembrane region" description="Helical" evidence="2">
    <location>
        <begin position="150"/>
        <end position="171"/>
    </location>
</feature>
<name>A0AAD8JE01_9APIA</name>
<protein>
    <submittedName>
        <fullName evidence="3">Uncharacterized protein</fullName>
    </submittedName>
</protein>
<dbReference type="PANTHER" id="PTHR45651:SF14">
    <property type="entry name" value="CYCLIC NUCLEOTIDE-GATED ION CHANNEL 4"/>
    <property type="match status" value="1"/>
</dbReference>
<keyword evidence="1" id="KW-0407">Ion channel</keyword>
<keyword evidence="4" id="KW-1185">Reference proteome</keyword>
<keyword evidence="1" id="KW-0406">Ion transport</keyword>
<evidence type="ECO:0000256" key="2">
    <source>
        <dbReference type="SAM" id="Phobius"/>
    </source>
</evidence>
<comment type="caution">
    <text evidence="3">The sequence shown here is derived from an EMBL/GenBank/DDBJ whole genome shotgun (WGS) entry which is preliminary data.</text>
</comment>
<keyword evidence="2" id="KW-0472">Membrane</keyword>
<evidence type="ECO:0000313" key="3">
    <source>
        <dbReference type="EMBL" id="KAK1402068.1"/>
    </source>
</evidence>
<proteinExistence type="predicted"/>
<evidence type="ECO:0000256" key="1">
    <source>
        <dbReference type="ARBA" id="ARBA00023303"/>
    </source>
</evidence>
<dbReference type="AlphaFoldDB" id="A0AAD8JE01"/>
<reference evidence="3" key="1">
    <citation type="submission" date="2023-02" db="EMBL/GenBank/DDBJ databases">
        <title>Genome of toxic invasive species Heracleum sosnowskyi carries increased number of genes despite the absence of recent whole-genome duplications.</title>
        <authorList>
            <person name="Schelkunov M."/>
            <person name="Shtratnikova V."/>
            <person name="Makarenko M."/>
            <person name="Klepikova A."/>
            <person name="Omelchenko D."/>
            <person name="Novikova G."/>
            <person name="Obukhova E."/>
            <person name="Bogdanov V."/>
            <person name="Penin A."/>
            <person name="Logacheva M."/>
        </authorList>
    </citation>
    <scope>NUCLEOTIDE SEQUENCE</scope>
    <source>
        <strain evidence="3">Hsosn_3</strain>
        <tissue evidence="3">Leaf</tissue>
    </source>
</reference>
<keyword evidence="2" id="KW-1133">Transmembrane helix</keyword>
<dbReference type="EMBL" id="JAUIZM010000001">
    <property type="protein sequence ID" value="KAK1402068.1"/>
    <property type="molecule type" value="Genomic_DNA"/>
</dbReference>
<sequence>MYNQKFMIVHFCQLSSGGASCQICLNVTENKMDLYGALQGLLGIQRATKCLTEQCMKTQTCGPKILACQNNIFYGGRRLVTDNTRLLWGENKEARSLCLIADHDKFGYGAYKWTFQLVTNESRLEKILFPIFWGLMTLSTFGNLESTTDWLEVVFIIIVLTSGLLLVTMLIDTSTSIHMYVHGVHQIKNNSKWNEKHGVVDDHSIIFLAHNGPTGLGSDF</sequence>